<dbReference type="EMBL" id="JAHXZJ010000002">
    <property type="protein sequence ID" value="KAH0564240.1"/>
    <property type="molecule type" value="Genomic_DNA"/>
</dbReference>
<gene>
    <name evidence="1" type="ORF">KQX54_010542</name>
</gene>
<accession>A0AAV7J2Z0</accession>
<evidence type="ECO:0000313" key="2">
    <source>
        <dbReference type="Proteomes" id="UP000826195"/>
    </source>
</evidence>
<sequence length="189" mass="21790">MIILENPISGISPIRTLSTIKLNDTIDNNQCIRMKIIESFSSFWNSSIFTSQTVPQKIFMDELELKDRLNHSVFSEATDELRIVKYFFHDGYYFLSTKDQKFNEHEKHNLRGSLLLCQSDNYPASFVLAGILIDTIDGFPLYDFISQNKKIQDQLDIIEGLEPKFKDNNLELILRSDGSLVLAKPFVSE</sequence>
<proteinExistence type="predicted"/>
<dbReference type="AlphaFoldDB" id="A0AAV7J2Z0"/>
<dbReference type="Proteomes" id="UP000826195">
    <property type="component" value="Unassembled WGS sequence"/>
</dbReference>
<keyword evidence="2" id="KW-1185">Reference proteome</keyword>
<reference evidence="1 2" key="1">
    <citation type="journal article" date="2021" name="J. Hered.">
        <title>A chromosome-level genome assembly of the parasitoid wasp, Cotesia glomerata (Hymenoptera: Braconidae).</title>
        <authorList>
            <person name="Pinto B.J."/>
            <person name="Weis J.J."/>
            <person name="Gamble T."/>
            <person name="Ode P.J."/>
            <person name="Paul R."/>
            <person name="Zaspel J.M."/>
        </authorList>
    </citation>
    <scope>NUCLEOTIDE SEQUENCE [LARGE SCALE GENOMIC DNA]</scope>
    <source>
        <strain evidence="1">CgM1</strain>
    </source>
</reference>
<comment type="caution">
    <text evidence="1">The sequence shown here is derived from an EMBL/GenBank/DDBJ whole genome shotgun (WGS) entry which is preliminary data.</text>
</comment>
<name>A0AAV7J2Z0_COTGL</name>
<protein>
    <submittedName>
        <fullName evidence="1">Uncharacterized protein</fullName>
    </submittedName>
</protein>
<evidence type="ECO:0000313" key="1">
    <source>
        <dbReference type="EMBL" id="KAH0564240.1"/>
    </source>
</evidence>
<organism evidence="1 2">
    <name type="scientific">Cotesia glomerata</name>
    <name type="common">Lepidopteran parasitic wasp</name>
    <name type="synonym">Apanteles glomeratus</name>
    <dbReference type="NCBI Taxonomy" id="32391"/>
    <lineage>
        <taxon>Eukaryota</taxon>
        <taxon>Metazoa</taxon>
        <taxon>Ecdysozoa</taxon>
        <taxon>Arthropoda</taxon>
        <taxon>Hexapoda</taxon>
        <taxon>Insecta</taxon>
        <taxon>Pterygota</taxon>
        <taxon>Neoptera</taxon>
        <taxon>Endopterygota</taxon>
        <taxon>Hymenoptera</taxon>
        <taxon>Apocrita</taxon>
        <taxon>Ichneumonoidea</taxon>
        <taxon>Braconidae</taxon>
        <taxon>Microgastrinae</taxon>
        <taxon>Cotesia</taxon>
    </lineage>
</organism>